<proteinExistence type="predicted"/>
<organism evidence="1">
    <name type="scientific">Podoviridae sp. ctnYE48</name>
    <dbReference type="NCBI Taxonomy" id="2826576"/>
    <lineage>
        <taxon>Viruses</taxon>
        <taxon>Duplodnaviria</taxon>
        <taxon>Heunggongvirae</taxon>
        <taxon>Uroviricota</taxon>
        <taxon>Caudoviricetes</taxon>
    </lineage>
</organism>
<accession>A0A8S5M3W7</accession>
<evidence type="ECO:0000313" key="1">
    <source>
        <dbReference type="EMBL" id="DAD76938.1"/>
    </source>
</evidence>
<protein>
    <submittedName>
        <fullName evidence="1">Uncharacterized protein</fullName>
    </submittedName>
</protein>
<dbReference type="EMBL" id="BK014814">
    <property type="protein sequence ID" value="DAD76938.1"/>
    <property type="molecule type" value="Genomic_DNA"/>
</dbReference>
<name>A0A8S5M3W7_9CAUD</name>
<reference evidence="1" key="1">
    <citation type="journal article" date="2021" name="Proc. Natl. Acad. Sci. U.S.A.">
        <title>A Catalog of Tens of Thousands of Viruses from Human Metagenomes Reveals Hidden Associations with Chronic Diseases.</title>
        <authorList>
            <person name="Tisza M.J."/>
            <person name="Buck C.B."/>
        </authorList>
    </citation>
    <scope>NUCLEOTIDE SEQUENCE</scope>
    <source>
        <strain evidence="1">CtnYE48</strain>
    </source>
</reference>
<sequence length="96" mass="11603">MRIYDDIRILGMEDAIYILQRALTFVYEDDLLEPKIDFDFGRFRVVYKKNNINIGIEISMIELKCAKLTLEQFVLDIKQRVISQYRYEINKLYEAR</sequence>